<evidence type="ECO:0000313" key="3">
    <source>
        <dbReference type="EMBL" id="HIQ69932.1"/>
    </source>
</evidence>
<keyword evidence="1" id="KW-0408">Iron</keyword>
<dbReference type="InterPro" id="IPR007167">
    <property type="entry name" value="Fe-transptr_FeoA-like"/>
</dbReference>
<dbReference type="Pfam" id="PF04023">
    <property type="entry name" value="FeoA"/>
    <property type="match status" value="1"/>
</dbReference>
<name>A0A9D0Z667_9FIRM</name>
<dbReference type="SUPFAM" id="SSF50037">
    <property type="entry name" value="C-terminal domain of transcriptional repressors"/>
    <property type="match status" value="1"/>
</dbReference>
<sequence>MEEISLAALPLGVWAEMRRETLEPGAGRRLRELGLVRGTAVSHLYTAPAGSPMAFSIRGAVIALRTQDCRRITVAVETAP</sequence>
<accession>A0A9D0Z667</accession>
<dbReference type="Gene3D" id="2.30.30.90">
    <property type="match status" value="1"/>
</dbReference>
<reference evidence="3" key="1">
    <citation type="submission" date="2020-10" db="EMBL/GenBank/DDBJ databases">
        <authorList>
            <person name="Gilroy R."/>
        </authorList>
    </citation>
    <scope>NUCLEOTIDE SEQUENCE</scope>
    <source>
        <strain evidence="3">ChiSjej2B20-13462</strain>
    </source>
</reference>
<evidence type="ECO:0000256" key="1">
    <source>
        <dbReference type="ARBA" id="ARBA00023004"/>
    </source>
</evidence>
<dbReference type="EMBL" id="DVFN01000092">
    <property type="protein sequence ID" value="HIQ69932.1"/>
    <property type="molecule type" value="Genomic_DNA"/>
</dbReference>
<reference evidence="3" key="2">
    <citation type="journal article" date="2021" name="PeerJ">
        <title>Extensive microbial diversity within the chicken gut microbiome revealed by metagenomics and culture.</title>
        <authorList>
            <person name="Gilroy R."/>
            <person name="Ravi A."/>
            <person name="Getino M."/>
            <person name="Pursley I."/>
            <person name="Horton D.L."/>
            <person name="Alikhan N.F."/>
            <person name="Baker D."/>
            <person name="Gharbi K."/>
            <person name="Hall N."/>
            <person name="Watson M."/>
            <person name="Adriaenssens E.M."/>
            <person name="Foster-Nyarko E."/>
            <person name="Jarju S."/>
            <person name="Secka A."/>
            <person name="Antonio M."/>
            <person name="Oren A."/>
            <person name="Chaudhuri R.R."/>
            <person name="La Ragione R."/>
            <person name="Hildebrand F."/>
            <person name="Pallen M.J."/>
        </authorList>
    </citation>
    <scope>NUCLEOTIDE SEQUENCE</scope>
    <source>
        <strain evidence="3">ChiSjej2B20-13462</strain>
    </source>
</reference>
<dbReference type="AlphaFoldDB" id="A0A9D0Z667"/>
<dbReference type="Proteomes" id="UP000886874">
    <property type="component" value="Unassembled WGS sequence"/>
</dbReference>
<feature type="domain" description="Ferrous iron transporter FeoA-like" evidence="2">
    <location>
        <begin position="4"/>
        <end position="76"/>
    </location>
</feature>
<dbReference type="SMART" id="SM00899">
    <property type="entry name" value="FeoA"/>
    <property type="match status" value="1"/>
</dbReference>
<comment type="caution">
    <text evidence="3">The sequence shown here is derived from an EMBL/GenBank/DDBJ whole genome shotgun (WGS) entry which is preliminary data.</text>
</comment>
<dbReference type="InterPro" id="IPR038157">
    <property type="entry name" value="FeoA_core_dom"/>
</dbReference>
<organism evidence="3 4">
    <name type="scientific">Candidatus Avoscillospira stercorigallinarum</name>
    <dbReference type="NCBI Taxonomy" id="2840708"/>
    <lineage>
        <taxon>Bacteria</taxon>
        <taxon>Bacillati</taxon>
        <taxon>Bacillota</taxon>
        <taxon>Clostridia</taxon>
        <taxon>Eubacteriales</taxon>
        <taxon>Oscillospiraceae</taxon>
        <taxon>Oscillospiraceae incertae sedis</taxon>
        <taxon>Candidatus Avoscillospira</taxon>
    </lineage>
</organism>
<gene>
    <name evidence="3" type="ORF">IAA67_06355</name>
</gene>
<dbReference type="GO" id="GO:0046914">
    <property type="term" value="F:transition metal ion binding"/>
    <property type="evidence" value="ECO:0007669"/>
    <property type="project" value="InterPro"/>
</dbReference>
<proteinExistence type="predicted"/>
<dbReference type="InterPro" id="IPR008988">
    <property type="entry name" value="Transcriptional_repressor_C"/>
</dbReference>
<protein>
    <submittedName>
        <fullName evidence="3">Ferrous iron transport protein A</fullName>
    </submittedName>
</protein>
<evidence type="ECO:0000259" key="2">
    <source>
        <dbReference type="SMART" id="SM00899"/>
    </source>
</evidence>
<evidence type="ECO:0000313" key="4">
    <source>
        <dbReference type="Proteomes" id="UP000886874"/>
    </source>
</evidence>